<name>A0A4S8RMC4_9HELO</name>
<dbReference type="Proteomes" id="UP000308671">
    <property type="component" value="Unassembled WGS sequence"/>
</dbReference>
<evidence type="ECO:0000259" key="1">
    <source>
        <dbReference type="Pfam" id="PF22607"/>
    </source>
</evidence>
<dbReference type="OrthoDB" id="655030at2759"/>
<evidence type="ECO:0000313" key="3">
    <source>
        <dbReference type="Proteomes" id="UP000308671"/>
    </source>
</evidence>
<evidence type="ECO:0000313" key="2">
    <source>
        <dbReference type="EMBL" id="THV54884.1"/>
    </source>
</evidence>
<dbReference type="Gene3D" id="3.30.9.60">
    <property type="match status" value="1"/>
</dbReference>
<comment type="caution">
    <text evidence="2">The sequence shown here is derived from an EMBL/GenBank/DDBJ whole genome shotgun (WGS) entry which is preliminary data.</text>
</comment>
<dbReference type="AlphaFoldDB" id="A0A4S8RMC4"/>
<proteinExistence type="predicted"/>
<dbReference type="SUPFAM" id="SSF54373">
    <property type="entry name" value="FAD-linked reductases, C-terminal domain"/>
    <property type="match status" value="1"/>
</dbReference>
<organism evidence="2 3">
    <name type="scientific">Botrytis galanthina</name>
    <dbReference type="NCBI Taxonomy" id="278940"/>
    <lineage>
        <taxon>Eukaryota</taxon>
        <taxon>Fungi</taxon>
        <taxon>Dikarya</taxon>
        <taxon>Ascomycota</taxon>
        <taxon>Pezizomycotina</taxon>
        <taxon>Leotiomycetes</taxon>
        <taxon>Helotiales</taxon>
        <taxon>Sclerotiniaceae</taxon>
        <taxon>Botrytis</taxon>
    </lineage>
</organism>
<feature type="domain" description="2,6-dihydroxypyridine 3-monooxygenase substrate binding" evidence="1">
    <location>
        <begin position="1"/>
        <end position="54"/>
    </location>
</feature>
<reference evidence="2 3" key="1">
    <citation type="submission" date="2017-12" db="EMBL/GenBank/DDBJ databases">
        <title>Comparative genomics of Botrytis spp.</title>
        <authorList>
            <person name="Valero-Jimenez C.A."/>
            <person name="Tapia P."/>
            <person name="Veloso J."/>
            <person name="Silva-Moreno E."/>
            <person name="Staats M."/>
            <person name="Valdes J.H."/>
            <person name="Van Kan J.A.L."/>
        </authorList>
    </citation>
    <scope>NUCLEOTIDE SEQUENCE [LARGE SCALE GENOMIC DNA]</scope>
    <source>
        <strain evidence="2 3">MUCL435</strain>
    </source>
</reference>
<accession>A0A4S8RMC4</accession>
<sequence length="141" mass="16300">MTDIDGTQHRRTVPFGKVRLSIWAQKQAYGSANFPPPIKELVNKIETPFVTGINHRISPKASCFEAQSTNQCALHCLLLSKYISGQIKLEAYENKVASFANTTLYWSRTIGSEYMDNMVSHLYYEFRFQLAKRAQNWEFRL</sequence>
<protein>
    <recommendedName>
        <fullName evidence="1">2,6-dihydroxypyridine 3-monooxygenase substrate binding domain-containing protein</fullName>
    </recommendedName>
</protein>
<gene>
    <name evidence="2" type="ORF">BGAL_0018g00400</name>
</gene>
<dbReference type="InterPro" id="IPR054707">
    <property type="entry name" value="DhpH_subs-bd"/>
</dbReference>
<dbReference type="Pfam" id="PF22607">
    <property type="entry name" value="FAD_binding-like"/>
    <property type="match status" value="1"/>
</dbReference>
<dbReference type="EMBL" id="PQXL01000018">
    <property type="protein sequence ID" value="THV54884.1"/>
    <property type="molecule type" value="Genomic_DNA"/>
</dbReference>
<keyword evidence="3" id="KW-1185">Reference proteome</keyword>